<dbReference type="Gene3D" id="4.10.240.10">
    <property type="entry name" value="Zn(2)-C6 fungal-type DNA-binding domain"/>
    <property type="match status" value="1"/>
</dbReference>
<keyword evidence="5" id="KW-0804">Transcription</keyword>
<dbReference type="InterPro" id="IPR021858">
    <property type="entry name" value="Fun_TF"/>
</dbReference>
<dbReference type="GO" id="GO:0000981">
    <property type="term" value="F:DNA-binding transcription factor activity, RNA polymerase II-specific"/>
    <property type="evidence" value="ECO:0007669"/>
    <property type="project" value="InterPro"/>
</dbReference>
<dbReference type="Pfam" id="PF00172">
    <property type="entry name" value="Zn_clus"/>
    <property type="match status" value="1"/>
</dbReference>
<evidence type="ECO:0000256" key="2">
    <source>
        <dbReference type="ARBA" id="ARBA00022833"/>
    </source>
</evidence>
<evidence type="ECO:0000313" key="9">
    <source>
        <dbReference type="EMBL" id="KAH7089089.1"/>
    </source>
</evidence>
<evidence type="ECO:0000256" key="6">
    <source>
        <dbReference type="ARBA" id="ARBA00023242"/>
    </source>
</evidence>
<dbReference type="PROSITE" id="PS00463">
    <property type="entry name" value="ZN2_CY6_FUNGAL_1"/>
    <property type="match status" value="1"/>
</dbReference>
<proteinExistence type="predicted"/>
<reference evidence="9" key="1">
    <citation type="journal article" date="2021" name="Nat. Commun.">
        <title>Genetic determinants of endophytism in the Arabidopsis root mycobiome.</title>
        <authorList>
            <person name="Mesny F."/>
            <person name="Miyauchi S."/>
            <person name="Thiergart T."/>
            <person name="Pickel B."/>
            <person name="Atanasova L."/>
            <person name="Karlsson M."/>
            <person name="Huettel B."/>
            <person name="Barry K.W."/>
            <person name="Haridas S."/>
            <person name="Chen C."/>
            <person name="Bauer D."/>
            <person name="Andreopoulos W."/>
            <person name="Pangilinan J."/>
            <person name="LaButti K."/>
            <person name="Riley R."/>
            <person name="Lipzen A."/>
            <person name="Clum A."/>
            <person name="Drula E."/>
            <person name="Henrissat B."/>
            <person name="Kohler A."/>
            <person name="Grigoriev I.V."/>
            <person name="Martin F.M."/>
            <person name="Hacquard S."/>
        </authorList>
    </citation>
    <scope>NUCLEOTIDE SEQUENCE</scope>
    <source>
        <strain evidence="9">MPI-SDFR-AT-0120</strain>
    </source>
</reference>
<feature type="domain" description="Zn(2)-C6 fungal-type" evidence="8">
    <location>
        <begin position="24"/>
        <end position="52"/>
    </location>
</feature>
<dbReference type="SUPFAM" id="SSF57701">
    <property type="entry name" value="Zn2/Cys6 DNA-binding domain"/>
    <property type="match status" value="1"/>
</dbReference>
<dbReference type="InterPro" id="IPR036864">
    <property type="entry name" value="Zn2-C6_fun-type_DNA-bd_sf"/>
</dbReference>
<evidence type="ECO:0000313" key="10">
    <source>
        <dbReference type="Proteomes" id="UP000813461"/>
    </source>
</evidence>
<gene>
    <name evidence="9" type="ORF">FB567DRAFT_324476</name>
</gene>
<dbReference type="InterPro" id="IPR052360">
    <property type="entry name" value="Transcr_Regulatory_Proteins"/>
</dbReference>
<keyword evidence="3" id="KW-0805">Transcription regulation</keyword>
<protein>
    <recommendedName>
        <fullName evidence="8">Zn(2)-C6 fungal-type domain-containing protein</fullName>
    </recommendedName>
</protein>
<evidence type="ECO:0000259" key="8">
    <source>
        <dbReference type="PROSITE" id="PS50048"/>
    </source>
</evidence>
<dbReference type="InterPro" id="IPR001138">
    <property type="entry name" value="Zn2Cys6_DnaBD"/>
</dbReference>
<comment type="caution">
    <text evidence="9">The sequence shown here is derived from an EMBL/GenBank/DDBJ whole genome shotgun (WGS) entry which is preliminary data.</text>
</comment>
<evidence type="ECO:0000256" key="5">
    <source>
        <dbReference type="ARBA" id="ARBA00023163"/>
    </source>
</evidence>
<evidence type="ECO:0000256" key="3">
    <source>
        <dbReference type="ARBA" id="ARBA00023015"/>
    </source>
</evidence>
<dbReference type="SMART" id="SM00066">
    <property type="entry name" value="GAL4"/>
    <property type="match status" value="1"/>
</dbReference>
<dbReference type="PANTHER" id="PTHR36206:SF4">
    <property type="entry name" value="HYPOTHETICAL CONSERVED PROTEIN (EUROFUNG)-RELATED"/>
    <property type="match status" value="1"/>
</dbReference>
<accession>A0A8K0R9L6</accession>
<keyword evidence="4" id="KW-0238">DNA-binding</keyword>
<keyword evidence="10" id="KW-1185">Reference proteome</keyword>
<evidence type="ECO:0000256" key="1">
    <source>
        <dbReference type="ARBA" id="ARBA00022723"/>
    </source>
</evidence>
<dbReference type="PROSITE" id="PS50048">
    <property type="entry name" value="ZN2_CY6_FUNGAL_2"/>
    <property type="match status" value="1"/>
</dbReference>
<organism evidence="9 10">
    <name type="scientific">Paraphoma chrysanthemicola</name>
    <dbReference type="NCBI Taxonomy" id="798071"/>
    <lineage>
        <taxon>Eukaryota</taxon>
        <taxon>Fungi</taxon>
        <taxon>Dikarya</taxon>
        <taxon>Ascomycota</taxon>
        <taxon>Pezizomycotina</taxon>
        <taxon>Dothideomycetes</taxon>
        <taxon>Pleosporomycetidae</taxon>
        <taxon>Pleosporales</taxon>
        <taxon>Pleosporineae</taxon>
        <taxon>Phaeosphaeriaceae</taxon>
        <taxon>Paraphoma</taxon>
    </lineage>
</organism>
<keyword evidence="2" id="KW-0862">Zinc</keyword>
<dbReference type="GO" id="GO:0008270">
    <property type="term" value="F:zinc ion binding"/>
    <property type="evidence" value="ECO:0007669"/>
    <property type="project" value="InterPro"/>
</dbReference>
<dbReference type="AlphaFoldDB" id="A0A8K0R9L6"/>
<keyword evidence="1" id="KW-0479">Metal-binding</keyword>
<evidence type="ECO:0000256" key="4">
    <source>
        <dbReference type="ARBA" id="ARBA00023125"/>
    </source>
</evidence>
<name>A0A8K0R9L6_9PLEO</name>
<feature type="region of interest" description="Disordered" evidence="7">
    <location>
        <begin position="1"/>
        <end position="21"/>
    </location>
</feature>
<dbReference type="EMBL" id="JAGMVJ010000007">
    <property type="protein sequence ID" value="KAH7089089.1"/>
    <property type="molecule type" value="Genomic_DNA"/>
</dbReference>
<dbReference type="Pfam" id="PF11951">
    <property type="entry name" value="Fungal_trans_2"/>
    <property type="match status" value="1"/>
</dbReference>
<dbReference type="GO" id="GO:0003677">
    <property type="term" value="F:DNA binding"/>
    <property type="evidence" value="ECO:0007669"/>
    <property type="project" value="UniProtKB-KW"/>
</dbReference>
<dbReference type="PANTHER" id="PTHR36206">
    <property type="entry name" value="ASPERCRYPTIN BIOSYNTHESIS CLUSTER-SPECIFIC TRANSCRIPTION REGULATOR ATNN-RELATED"/>
    <property type="match status" value="1"/>
</dbReference>
<dbReference type="CDD" id="cd00067">
    <property type="entry name" value="GAL4"/>
    <property type="match status" value="1"/>
</dbReference>
<keyword evidence="6" id="KW-0539">Nucleus</keyword>
<sequence>MPSDHSTAIVVRKPRRPSPKARTGCATCKLRRVKCDEEKPCCKRCTSTGRKCDGYPQSAKSSHFGSFAVNPQPLIVNSVSSRPELGNNVDYLEFYHRRAATTLSTRFDKEFWTRTPLQMAQSELCVRHALLALSYLNKSESGTLKDARSSLINVVKHKTLLTHYNKAVNLLVTRMSHPSFSLEVGLVCCLLFIAIELMRGNHDTTMSHFRSGLDIISTYKRRQKLEANSRNSIIEESLIPMFTRMMTNGVMYGLETERIAFTNHYPFGTNRCIFRSVWEAEASICNIRNMGLILIRNLGTKVMQRIPHTAEELQTQRDCLEHHHIWLRALEKLEVESKLCQEDIVTIHSLKAQHYCIYIFTATAILTHQTQLDAYLDLFKRLIYHTRVFLDSKDPSPHNVPGANFTFDLGIIPGLYMTACRCRCPTTRREALALLERKLPREGLWDAQQHALVARRVIELEESNVDPITGWPVESARIWSTQIHGDMDGNGRFPVYLAIGHWGEGRGAPPLPEGMRIDGHPNGRIWREWFVL</sequence>
<dbReference type="Proteomes" id="UP000813461">
    <property type="component" value="Unassembled WGS sequence"/>
</dbReference>
<dbReference type="OrthoDB" id="2593732at2759"/>
<evidence type="ECO:0000256" key="7">
    <source>
        <dbReference type="SAM" id="MobiDB-lite"/>
    </source>
</evidence>